<evidence type="ECO:0000313" key="1">
    <source>
        <dbReference type="EMBL" id="EJX10892.1"/>
    </source>
</evidence>
<name>J9GR56_9ZZZZ</name>
<dbReference type="PROSITE" id="PS51257">
    <property type="entry name" value="PROKAR_LIPOPROTEIN"/>
    <property type="match status" value="1"/>
</dbReference>
<dbReference type="EMBL" id="AMCI01000010">
    <property type="protein sequence ID" value="EJX10892.1"/>
    <property type="molecule type" value="Genomic_DNA"/>
</dbReference>
<protein>
    <recommendedName>
        <fullName evidence="2">DUF4843 domain-containing protein</fullName>
    </recommendedName>
</protein>
<dbReference type="AlphaFoldDB" id="J9GR56"/>
<evidence type="ECO:0008006" key="2">
    <source>
        <dbReference type="Google" id="ProtNLM"/>
    </source>
</evidence>
<sequence>MKNKKRNFIMKKSYLYLLLLLTVGSWLISCEESESPFYDTNSNGAYFDYEKEKLDTLVNFADYVLQNPEEIIVKARVKLLGYIEDFDRTLILKASPLEDYPMADIECQEVVFKAGEFRKEVEIHIKRPQTQDIRYGANICVDESRSDIGVGAEGFENFTVYVEESFNTPDNWERGASMFFGAFTAEKHILIVRVTKDEHYVDTKNPWGVYPNYQLQVIDSIRRHNQKHPDQLLDVAIPFISGGPVYPKPYYWTSLHDQYLGKYNSESFISLCQSMGVDTSNESEAFKADENNLKTLHIQAVKSMMEKFNSYFYWGQSFINFKSTQIPMKKGIDYEVVAPSWWTTCPSMVNPYYGEYSESKYKFMIQTLLDKQGDKFFLPEMFPLFQDWNSPSGFSWDKEMGGEEKIKEWHQLFYTEWEKNKDQYDFTFPNPKVK</sequence>
<proteinExistence type="predicted"/>
<gene>
    <name evidence="1" type="ORF">EVA_00397</name>
</gene>
<comment type="caution">
    <text evidence="1">The sequence shown here is derived from an EMBL/GenBank/DDBJ whole genome shotgun (WGS) entry which is preliminary data.</text>
</comment>
<organism evidence="1">
    <name type="scientific">gut metagenome</name>
    <dbReference type="NCBI Taxonomy" id="749906"/>
    <lineage>
        <taxon>unclassified sequences</taxon>
        <taxon>metagenomes</taxon>
        <taxon>organismal metagenomes</taxon>
    </lineage>
</organism>
<reference evidence="1" key="1">
    <citation type="journal article" date="2012" name="PLoS ONE">
        <title>Gene sets for utilization of primary and secondary nutrition supplies in the distal gut of endangered iberian lynx.</title>
        <authorList>
            <person name="Alcaide M."/>
            <person name="Messina E."/>
            <person name="Richter M."/>
            <person name="Bargiela R."/>
            <person name="Peplies J."/>
            <person name="Huws S.A."/>
            <person name="Newbold C.J."/>
            <person name="Golyshin P.N."/>
            <person name="Simon M.A."/>
            <person name="Lopez G."/>
            <person name="Yakimov M.M."/>
            <person name="Ferrer M."/>
        </authorList>
    </citation>
    <scope>NUCLEOTIDE SEQUENCE</scope>
</reference>
<accession>J9GR56</accession>